<dbReference type="Gene3D" id="3.40.50.1110">
    <property type="entry name" value="SGNH hydrolase"/>
    <property type="match status" value="1"/>
</dbReference>
<gene>
    <name evidence="2" type="ORF">DES53_103230</name>
</gene>
<comment type="caution">
    <text evidence="2">The sequence shown here is derived from an EMBL/GenBank/DDBJ whole genome shotgun (WGS) entry which is preliminary data.</text>
</comment>
<organism evidence="2 3">
    <name type="scientific">Roseimicrobium gellanilyticum</name>
    <dbReference type="NCBI Taxonomy" id="748857"/>
    <lineage>
        <taxon>Bacteria</taxon>
        <taxon>Pseudomonadati</taxon>
        <taxon>Verrucomicrobiota</taxon>
        <taxon>Verrucomicrobiia</taxon>
        <taxon>Verrucomicrobiales</taxon>
        <taxon>Verrucomicrobiaceae</taxon>
        <taxon>Roseimicrobium</taxon>
    </lineage>
</organism>
<proteinExistence type="predicted"/>
<dbReference type="EMBL" id="QNRR01000003">
    <property type="protein sequence ID" value="RBP45232.1"/>
    <property type="molecule type" value="Genomic_DNA"/>
</dbReference>
<keyword evidence="1" id="KW-0732">Signal</keyword>
<evidence type="ECO:0000313" key="2">
    <source>
        <dbReference type="EMBL" id="RBP45232.1"/>
    </source>
</evidence>
<dbReference type="GO" id="GO:0016788">
    <property type="term" value="F:hydrolase activity, acting on ester bonds"/>
    <property type="evidence" value="ECO:0007669"/>
    <property type="project" value="UniProtKB-ARBA"/>
</dbReference>
<dbReference type="RefSeq" id="WP_113958361.1">
    <property type="nucleotide sequence ID" value="NZ_QNRR01000003.1"/>
</dbReference>
<sequence length="301" mass="32319">MMKRHAFLAACFAILSCSVSAATAAEGSAVNAPPKGLRVATAGHSFHVWMPALLKEMAAGAGITGHEIATVQGIGGSRVIQHWDLAGDKNKVKPVLEAGKADVLTLSPIYLPDPGIENFVTFGLQHNPALRVTIQEFWVPFDDPALWATRGKGVTIDRDTKTMEQLRAAHATYFEDMDKLVRELNTKAGKSAVFVVPVGQAVLALREKVIKGEAPGISKQSELFTDPLGHCRAHIMVLAAYCHFAVIYQRSPIGLPVPASLAKLPEAEKLNRLLQELAWQAATQHPLSGVKSAPGETPSRS</sequence>
<accession>A0A366HRQ1</accession>
<evidence type="ECO:0000313" key="3">
    <source>
        <dbReference type="Proteomes" id="UP000253426"/>
    </source>
</evidence>
<dbReference type="PROSITE" id="PS51257">
    <property type="entry name" value="PROKAR_LIPOPROTEIN"/>
    <property type="match status" value="1"/>
</dbReference>
<dbReference type="InterPro" id="IPR036514">
    <property type="entry name" value="SGNH_hydro_sf"/>
</dbReference>
<protein>
    <submittedName>
        <fullName evidence="2">Uncharacterized protein</fullName>
    </submittedName>
</protein>
<feature type="chain" id="PRO_5017058354" evidence="1">
    <location>
        <begin position="22"/>
        <end position="301"/>
    </location>
</feature>
<dbReference type="Proteomes" id="UP000253426">
    <property type="component" value="Unassembled WGS sequence"/>
</dbReference>
<name>A0A366HRQ1_9BACT</name>
<keyword evidence="3" id="KW-1185">Reference proteome</keyword>
<dbReference type="AlphaFoldDB" id="A0A366HRQ1"/>
<evidence type="ECO:0000256" key="1">
    <source>
        <dbReference type="SAM" id="SignalP"/>
    </source>
</evidence>
<feature type="signal peptide" evidence="1">
    <location>
        <begin position="1"/>
        <end position="21"/>
    </location>
</feature>
<dbReference type="OrthoDB" id="192271at2"/>
<reference evidence="2 3" key="1">
    <citation type="submission" date="2018-06" db="EMBL/GenBank/DDBJ databases">
        <title>Genomic Encyclopedia of Type Strains, Phase IV (KMG-IV): sequencing the most valuable type-strain genomes for metagenomic binning, comparative biology and taxonomic classification.</title>
        <authorList>
            <person name="Goeker M."/>
        </authorList>
    </citation>
    <scope>NUCLEOTIDE SEQUENCE [LARGE SCALE GENOMIC DNA]</scope>
    <source>
        <strain evidence="2 3">DSM 25532</strain>
    </source>
</reference>